<evidence type="ECO:0000313" key="3">
    <source>
        <dbReference type="Proteomes" id="UP000239532"/>
    </source>
</evidence>
<dbReference type="PANTHER" id="PTHR33802:SF1">
    <property type="entry name" value="XK-RELATED PROTEIN"/>
    <property type="match status" value="1"/>
</dbReference>
<organism evidence="2 3">
    <name type="scientific">Nonlabens agnitus</name>
    <dbReference type="NCBI Taxonomy" id="870484"/>
    <lineage>
        <taxon>Bacteria</taxon>
        <taxon>Pseudomonadati</taxon>
        <taxon>Bacteroidota</taxon>
        <taxon>Flavobacteriia</taxon>
        <taxon>Flavobacteriales</taxon>
        <taxon>Flavobacteriaceae</taxon>
        <taxon>Nonlabens</taxon>
    </lineage>
</organism>
<accession>A0A2S9WVM1</accession>
<evidence type="ECO:0008006" key="4">
    <source>
        <dbReference type="Google" id="ProtNLM"/>
    </source>
</evidence>
<dbReference type="OrthoDB" id="5189031at2"/>
<feature type="transmembrane region" description="Helical" evidence="1">
    <location>
        <begin position="116"/>
        <end position="134"/>
    </location>
</feature>
<keyword evidence="1" id="KW-1133">Transmembrane helix</keyword>
<feature type="transmembrane region" description="Helical" evidence="1">
    <location>
        <begin position="89"/>
        <end position="110"/>
    </location>
</feature>
<feature type="transmembrane region" description="Helical" evidence="1">
    <location>
        <begin position="48"/>
        <end position="68"/>
    </location>
</feature>
<dbReference type="RefSeq" id="WP_105983234.1">
    <property type="nucleotide sequence ID" value="NZ_MQUC01000003.1"/>
</dbReference>
<dbReference type="AlphaFoldDB" id="A0A2S9WVM1"/>
<gene>
    <name evidence="2" type="ORF">BST86_10620</name>
</gene>
<reference evidence="2 3" key="1">
    <citation type="submission" date="2016-11" db="EMBL/GenBank/DDBJ databases">
        <title>Trade-off between light-utilization and light-protection in marine flavobacteria.</title>
        <authorList>
            <person name="Kumagai Y."/>
        </authorList>
    </citation>
    <scope>NUCLEOTIDE SEQUENCE [LARGE SCALE GENOMIC DNA]</scope>
    <source>
        <strain evidence="2 3">JCM 17109</strain>
    </source>
</reference>
<keyword evidence="3" id="KW-1185">Reference proteome</keyword>
<proteinExistence type="predicted"/>
<evidence type="ECO:0000256" key="1">
    <source>
        <dbReference type="SAM" id="Phobius"/>
    </source>
</evidence>
<dbReference type="PANTHER" id="PTHR33802">
    <property type="entry name" value="SI:CH211-161H7.5-RELATED"/>
    <property type="match status" value="1"/>
</dbReference>
<dbReference type="Proteomes" id="UP000239532">
    <property type="component" value="Unassembled WGS sequence"/>
</dbReference>
<feature type="transmembrane region" description="Helical" evidence="1">
    <location>
        <begin position="146"/>
        <end position="175"/>
    </location>
</feature>
<sequence length="274" mass="30841">MYKRLISILNLFIVIVLIAWNGYANTGNFNGRTVGDLSAEYNNLFTPASYAFSIWGLIFLMLLVFAGYGVYSAFAKAKSLQPRSYRTNFVITTFPYFLAANIFCSVWVALWLEEMIGASVLCMIGILVCLLLCVKQLDMELWDAPFPIIAFVWWPLCLYSGWISVAIIANVASYLNGMFDIPENQQVLATIGIIVVATIINLLMVWYRNMREFAGVTVWALVAIYVRHTGTMDDIAYLALGAAILIAINCMIHGYQNRATNPMLKFQQWRASKA</sequence>
<name>A0A2S9WVM1_9FLAO</name>
<feature type="transmembrane region" description="Helical" evidence="1">
    <location>
        <begin position="187"/>
        <end position="206"/>
    </location>
</feature>
<protein>
    <recommendedName>
        <fullName evidence="4">Tryptophan-rich sensory protein</fullName>
    </recommendedName>
</protein>
<feature type="transmembrane region" description="Helical" evidence="1">
    <location>
        <begin position="235"/>
        <end position="255"/>
    </location>
</feature>
<keyword evidence="1" id="KW-0472">Membrane</keyword>
<evidence type="ECO:0000313" key="2">
    <source>
        <dbReference type="EMBL" id="PRP67513.1"/>
    </source>
</evidence>
<comment type="caution">
    <text evidence="2">The sequence shown here is derived from an EMBL/GenBank/DDBJ whole genome shotgun (WGS) entry which is preliminary data.</text>
</comment>
<dbReference type="EMBL" id="MQUC01000003">
    <property type="protein sequence ID" value="PRP67513.1"/>
    <property type="molecule type" value="Genomic_DNA"/>
</dbReference>
<feature type="transmembrane region" description="Helical" evidence="1">
    <location>
        <begin position="213"/>
        <end position="229"/>
    </location>
</feature>
<keyword evidence="1" id="KW-0812">Transmembrane</keyword>